<reference evidence="2 3" key="1">
    <citation type="submission" date="2024-02" db="EMBL/GenBank/DDBJ databases">
        <title>Characterization of antibiotic resistant novel bacterial strains and their environmental applications.</title>
        <authorList>
            <person name="Manzoor S."/>
            <person name="Abbas S."/>
            <person name="Arshad M."/>
            <person name="Li W.J."/>
            <person name="Ahmed I."/>
        </authorList>
    </citation>
    <scope>NUCLEOTIDE SEQUENCE [LARGE SCALE GENOMIC DNA]</scope>
    <source>
        <strain evidence="2 3">KACC 15558</strain>
    </source>
</reference>
<evidence type="ECO:0000313" key="3">
    <source>
        <dbReference type="Proteomes" id="UP001498935"/>
    </source>
</evidence>
<feature type="region of interest" description="Disordered" evidence="1">
    <location>
        <begin position="53"/>
        <end position="169"/>
    </location>
</feature>
<gene>
    <name evidence="2" type="ORF">KACC15558_05780</name>
</gene>
<sequence>MIGLDEAVADEGGTQSLESVPNGVVGRRRPTPRCVVVVDGRGEDLRLGAQALGKRADELARGETGVRVGEPGSPQHPEERARFGAAEPGEVRARTAEQPPPAAAPGPDVDRNSGSRQCLEVAPGGGEGDLEFGGHLGGRDLIPALEEEEEGEKPVCAHGPSLPVKVVRR</sequence>
<keyword evidence="3" id="KW-1185">Reference proteome</keyword>
<evidence type="ECO:0000256" key="1">
    <source>
        <dbReference type="SAM" id="MobiDB-lite"/>
    </source>
</evidence>
<organism evidence="2 3">
    <name type="scientific">Brevibacterium ammoniilyticum</name>
    <dbReference type="NCBI Taxonomy" id="1046555"/>
    <lineage>
        <taxon>Bacteria</taxon>
        <taxon>Bacillati</taxon>
        <taxon>Actinomycetota</taxon>
        <taxon>Actinomycetes</taxon>
        <taxon>Micrococcales</taxon>
        <taxon>Brevibacteriaceae</taxon>
        <taxon>Brevibacterium</taxon>
    </lineage>
</organism>
<dbReference type="Proteomes" id="UP001498935">
    <property type="component" value="Unassembled WGS sequence"/>
</dbReference>
<name>A0ABP9TWP2_9MICO</name>
<dbReference type="EMBL" id="BAABNP010000002">
    <property type="protein sequence ID" value="GAA5339538.1"/>
    <property type="molecule type" value="Genomic_DNA"/>
</dbReference>
<feature type="region of interest" description="Disordered" evidence="1">
    <location>
        <begin position="1"/>
        <end position="29"/>
    </location>
</feature>
<comment type="caution">
    <text evidence="2">The sequence shown here is derived from an EMBL/GenBank/DDBJ whole genome shotgun (WGS) entry which is preliminary data.</text>
</comment>
<accession>A0ABP9TWP2</accession>
<protein>
    <submittedName>
        <fullName evidence="2">Uncharacterized protein</fullName>
    </submittedName>
</protein>
<evidence type="ECO:0000313" key="2">
    <source>
        <dbReference type="EMBL" id="GAA5339538.1"/>
    </source>
</evidence>
<proteinExistence type="predicted"/>